<evidence type="ECO:0000256" key="2">
    <source>
        <dbReference type="ARBA" id="ARBA00022980"/>
    </source>
</evidence>
<dbReference type="Gene3D" id="3.30.1370.30">
    <property type="match status" value="1"/>
</dbReference>
<gene>
    <name evidence="4" type="primary">rps8</name>
</gene>
<dbReference type="Pfam" id="PF00410">
    <property type="entry name" value="Ribosomal_S8"/>
    <property type="match status" value="1"/>
</dbReference>
<organism evidence="4">
    <name type="scientific">Melosira undulata</name>
    <dbReference type="NCBI Taxonomy" id="2133757"/>
    <lineage>
        <taxon>Eukaryota</taxon>
        <taxon>Sar</taxon>
        <taxon>Stramenopiles</taxon>
        <taxon>Ochrophyta</taxon>
        <taxon>Bacillariophyta</taxon>
        <taxon>Coscinodiscophyceae</taxon>
        <taxon>Coscinodiscophycidae</taxon>
        <taxon>Melosirales</taxon>
        <taxon>Melosiraceae</taxon>
        <taxon>Melosira</taxon>
    </lineage>
</organism>
<dbReference type="Gene3D" id="3.30.1490.10">
    <property type="match status" value="1"/>
</dbReference>
<dbReference type="EMBL" id="MF997421">
    <property type="protein sequence ID" value="AVR57570.1"/>
    <property type="molecule type" value="Genomic_DNA"/>
</dbReference>
<dbReference type="GO" id="GO:0006412">
    <property type="term" value="P:translation"/>
    <property type="evidence" value="ECO:0007669"/>
    <property type="project" value="InterPro"/>
</dbReference>
<sequence>MKNHLFNLLNNLKNAQQAKKSFFFFKNIKLCKKILNLLWKEGFIAGYLIQKSTFFFIKIFLNQKFNINLFYIFAHYKNSYVLSFKELYKINNSLFLLILTTTKGIFTLKECKQKKLGGKLLILIK</sequence>
<dbReference type="InterPro" id="IPR000630">
    <property type="entry name" value="Ribosomal_uS8"/>
</dbReference>
<keyword evidence="2 4" id="KW-0689">Ribosomal protein</keyword>
<name>A0A3G1PWF7_9STRA</name>
<comment type="similarity">
    <text evidence="1">Belongs to the universal ribosomal protein uS8 family.</text>
</comment>
<evidence type="ECO:0000313" key="4">
    <source>
        <dbReference type="EMBL" id="AVR57570.1"/>
    </source>
</evidence>
<proteinExistence type="inferred from homology"/>
<protein>
    <submittedName>
        <fullName evidence="4">Ribosomal protein S8</fullName>
    </submittedName>
</protein>
<keyword evidence="4" id="KW-0496">Mitochondrion</keyword>
<dbReference type="GO" id="GO:0003735">
    <property type="term" value="F:structural constituent of ribosome"/>
    <property type="evidence" value="ECO:0007669"/>
    <property type="project" value="InterPro"/>
</dbReference>
<dbReference type="InterPro" id="IPR035987">
    <property type="entry name" value="Ribosomal_uS8_sf"/>
</dbReference>
<evidence type="ECO:0000256" key="3">
    <source>
        <dbReference type="ARBA" id="ARBA00023274"/>
    </source>
</evidence>
<evidence type="ECO:0000256" key="1">
    <source>
        <dbReference type="ARBA" id="ARBA00006471"/>
    </source>
</evidence>
<dbReference type="AlphaFoldDB" id="A0A3G1PWF7"/>
<dbReference type="GO" id="GO:0005840">
    <property type="term" value="C:ribosome"/>
    <property type="evidence" value="ECO:0007669"/>
    <property type="project" value="UniProtKB-KW"/>
</dbReference>
<dbReference type="GO" id="GO:1990904">
    <property type="term" value="C:ribonucleoprotein complex"/>
    <property type="evidence" value="ECO:0007669"/>
    <property type="project" value="UniProtKB-KW"/>
</dbReference>
<geneLocation type="mitochondrion" evidence="4"/>
<dbReference type="SUPFAM" id="SSF56047">
    <property type="entry name" value="Ribosomal protein S8"/>
    <property type="match status" value="1"/>
</dbReference>
<dbReference type="GeneID" id="36937407"/>
<dbReference type="RefSeq" id="YP_009485506.1">
    <property type="nucleotide sequence ID" value="NC_037728.1"/>
</dbReference>
<reference evidence="4" key="1">
    <citation type="journal article" date="2018" name="Mitochondrial DNA A DNA Mapp Seq Anal">
        <title>Comparative analysis of the mitochondrial genomes of six newly sequenced diatoms reveals group II introns in the barcoding region of cox1.</title>
        <authorList>
            <person name="Pogoda C.S."/>
            <person name="Keepers K.G."/>
            <person name="Hamsher S.E."/>
            <person name="Stepanek J.G."/>
            <person name="Kane N.C."/>
            <person name="Kociolek J.P."/>
        </authorList>
    </citation>
    <scope>NUCLEOTIDE SEQUENCE</scope>
</reference>
<accession>A0A3G1PWF7</accession>
<keyword evidence="3" id="KW-0687">Ribonucleoprotein</keyword>